<accession>A0A8C9MVS7</accession>
<evidence type="ECO:0000313" key="1">
    <source>
        <dbReference type="Ensembl" id="ENSSCAP00000008844.1"/>
    </source>
</evidence>
<dbReference type="AlphaFoldDB" id="A0A8C9MVS7"/>
<protein>
    <submittedName>
        <fullName evidence="1">Uncharacterized protein</fullName>
    </submittedName>
</protein>
<reference evidence="1" key="2">
    <citation type="submission" date="2025-09" db="UniProtKB">
        <authorList>
            <consortium name="Ensembl"/>
        </authorList>
    </citation>
    <scope>IDENTIFICATION</scope>
</reference>
<reference evidence="1" key="1">
    <citation type="submission" date="2025-08" db="UniProtKB">
        <authorList>
            <consortium name="Ensembl"/>
        </authorList>
    </citation>
    <scope>IDENTIFICATION</scope>
</reference>
<proteinExistence type="predicted"/>
<dbReference type="Proteomes" id="UP000694409">
    <property type="component" value="Unassembled WGS sequence"/>
</dbReference>
<evidence type="ECO:0000313" key="2">
    <source>
        <dbReference type="Proteomes" id="UP000694409"/>
    </source>
</evidence>
<dbReference type="Ensembl" id="ENSSCAT00000009969.1">
    <property type="protein sequence ID" value="ENSSCAP00000008844.1"/>
    <property type="gene ID" value="ENSSCAG00000006732.1"/>
</dbReference>
<sequence>SLSPNLCFLPVLEHPSHLCRLEHGGFLGMASGELSSAVRAVVLGVTGKSSSESWRKAASCIPCSARHAPGYPGRAAAPWKGLWRSWRMPVLVGANEARSCLSCS</sequence>
<organism evidence="1 2">
    <name type="scientific">Serinus canaria</name>
    <name type="common">Island canary</name>
    <name type="synonym">Fringilla canaria</name>
    <dbReference type="NCBI Taxonomy" id="9135"/>
    <lineage>
        <taxon>Eukaryota</taxon>
        <taxon>Metazoa</taxon>
        <taxon>Chordata</taxon>
        <taxon>Craniata</taxon>
        <taxon>Vertebrata</taxon>
        <taxon>Euteleostomi</taxon>
        <taxon>Archelosauria</taxon>
        <taxon>Archosauria</taxon>
        <taxon>Dinosauria</taxon>
        <taxon>Saurischia</taxon>
        <taxon>Theropoda</taxon>
        <taxon>Coelurosauria</taxon>
        <taxon>Aves</taxon>
        <taxon>Neognathae</taxon>
        <taxon>Neoaves</taxon>
        <taxon>Telluraves</taxon>
        <taxon>Australaves</taxon>
        <taxon>Passeriformes</taxon>
        <taxon>Passeroidea</taxon>
        <taxon>Fringillidae</taxon>
        <taxon>Carduelinae</taxon>
        <taxon>Serinus</taxon>
    </lineage>
</organism>
<name>A0A8C9MVS7_SERCA</name>
<keyword evidence="2" id="KW-1185">Reference proteome</keyword>